<keyword evidence="5" id="KW-1185">Reference proteome</keyword>
<comment type="subcellular location">
    <subcellularLocation>
        <location evidence="2">Cytoplasm</location>
    </subcellularLocation>
    <subcellularLocation>
        <location evidence="2">Nucleus</location>
    </subcellularLocation>
</comment>
<sequence length="131" mass="14262">MADSQYSFSLTTFSPTGKLVQIEYALMAVAAGQTSLGIRAANGVVIATEKKLPTTLVDETSESVDISNLRLTAILDGWGITNSGMGPDSRVLVRRSRKQAQQYQRLHKETIPLSQLVRETAAVMQEYTQSG</sequence>
<reference evidence="4" key="1">
    <citation type="submission" date="2024-02" db="EMBL/GenBank/DDBJ databases">
        <authorList>
            <consortium name="ELIXIR-Norway"/>
            <consortium name="Elixir Norway"/>
        </authorList>
    </citation>
    <scope>NUCLEOTIDE SEQUENCE</scope>
</reference>
<name>A0ABP0UKV5_9BRYO</name>
<evidence type="ECO:0000256" key="1">
    <source>
        <dbReference type="ARBA" id="ARBA00022942"/>
    </source>
</evidence>
<dbReference type="PROSITE" id="PS00388">
    <property type="entry name" value="PROTEASOME_ALPHA_1"/>
    <property type="match status" value="1"/>
</dbReference>
<dbReference type="Proteomes" id="UP001497512">
    <property type="component" value="Chromosome 4"/>
</dbReference>
<feature type="domain" description="Proteasome alpha-type subunits" evidence="3">
    <location>
        <begin position="6"/>
        <end position="28"/>
    </location>
</feature>
<dbReference type="InterPro" id="IPR001353">
    <property type="entry name" value="Proteasome_sua/b"/>
</dbReference>
<keyword evidence="2" id="KW-0963">Cytoplasm</keyword>
<accession>A0ABP0UKV5</accession>
<comment type="function">
    <text evidence="2">The proteasome is a multicatalytic proteinase complex which is characterized by its ability to cleave peptides with Arg, Phe, Tyr, Leu, and Glu adjacent to the leaving group at neutral or slightly basic pH.</text>
</comment>
<evidence type="ECO:0000259" key="3">
    <source>
        <dbReference type="PROSITE" id="PS00388"/>
    </source>
</evidence>
<evidence type="ECO:0000256" key="2">
    <source>
        <dbReference type="RuleBase" id="RU000551"/>
    </source>
</evidence>
<dbReference type="Pfam" id="PF00227">
    <property type="entry name" value="Proteasome"/>
    <property type="match status" value="1"/>
</dbReference>
<proteinExistence type="inferred from homology"/>
<protein>
    <recommendedName>
        <fullName evidence="2">Proteasome subunit alpha type</fullName>
    </recommendedName>
</protein>
<dbReference type="PANTHER" id="PTHR11599">
    <property type="entry name" value="PROTEASOME SUBUNIT ALPHA/BETA"/>
    <property type="match status" value="1"/>
</dbReference>
<comment type="subunit">
    <text evidence="2">The 20S proteasome core is composed of 28 subunits that are arranged in four stacked rings, resulting in a barrel-shaped structure. The two end rings are each formed by seven alpha subunits, and the two central rings are each formed by seven beta subunits.</text>
</comment>
<dbReference type="InterPro" id="IPR050115">
    <property type="entry name" value="Proteasome_alpha"/>
</dbReference>
<organism evidence="4 5">
    <name type="scientific">Sphagnum troendelagicum</name>
    <dbReference type="NCBI Taxonomy" id="128251"/>
    <lineage>
        <taxon>Eukaryota</taxon>
        <taxon>Viridiplantae</taxon>
        <taxon>Streptophyta</taxon>
        <taxon>Embryophyta</taxon>
        <taxon>Bryophyta</taxon>
        <taxon>Sphagnophytina</taxon>
        <taxon>Sphagnopsida</taxon>
        <taxon>Sphagnales</taxon>
        <taxon>Sphagnaceae</taxon>
        <taxon>Sphagnum</taxon>
    </lineage>
</organism>
<dbReference type="EMBL" id="OZ019896">
    <property type="protein sequence ID" value="CAK9222863.1"/>
    <property type="molecule type" value="Genomic_DNA"/>
</dbReference>
<keyword evidence="2" id="KW-0539">Nucleus</keyword>
<evidence type="ECO:0000313" key="4">
    <source>
        <dbReference type="EMBL" id="CAK9222863.1"/>
    </source>
</evidence>
<dbReference type="SMART" id="SM00948">
    <property type="entry name" value="Proteasome_A_N"/>
    <property type="match status" value="1"/>
</dbReference>
<dbReference type="Pfam" id="PF10584">
    <property type="entry name" value="Proteasome_A_N"/>
    <property type="match status" value="1"/>
</dbReference>
<dbReference type="InterPro" id="IPR029055">
    <property type="entry name" value="Ntn_hydrolases_N"/>
</dbReference>
<comment type="similarity">
    <text evidence="2">Belongs to the peptidase T1A family.</text>
</comment>
<evidence type="ECO:0000313" key="5">
    <source>
        <dbReference type="Proteomes" id="UP001497512"/>
    </source>
</evidence>
<keyword evidence="1 2" id="KW-0647">Proteasome</keyword>
<dbReference type="Gene3D" id="3.60.20.10">
    <property type="entry name" value="Glutamine Phosphoribosylpyrophosphate, subunit 1, domain 1"/>
    <property type="match status" value="1"/>
</dbReference>
<dbReference type="SUPFAM" id="SSF56235">
    <property type="entry name" value="N-terminal nucleophile aminohydrolases (Ntn hydrolases)"/>
    <property type="match status" value="1"/>
</dbReference>
<dbReference type="InterPro" id="IPR000426">
    <property type="entry name" value="Proteasome_asu_N"/>
</dbReference>
<gene>
    <name evidence="4" type="ORF">CSSPTR1EN2_LOCUS16482</name>
</gene>